<evidence type="ECO:0000256" key="1">
    <source>
        <dbReference type="SAM" id="Phobius"/>
    </source>
</evidence>
<proteinExistence type="predicted"/>
<dbReference type="Gene3D" id="3.30.700.10">
    <property type="entry name" value="Glycoprotein, Type 4 Pilin"/>
    <property type="match status" value="1"/>
</dbReference>
<keyword evidence="1" id="KW-0472">Membrane</keyword>
<dbReference type="PANTHER" id="PTHR30093">
    <property type="entry name" value="GENERAL SECRETION PATHWAY PROTEIN G"/>
    <property type="match status" value="1"/>
</dbReference>
<dbReference type="InterPro" id="IPR027558">
    <property type="entry name" value="Pre_pil_HX9DG_C"/>
</dbReference>
<dbReference type="Pfam" id="PF07963">
    <property type="entry name" value="N_methyl"/>
    <property type="match status" value="1"/>
</dbReference>
<keyword evidence="4" id="KW-1185">Reference proteome</keyword>
<evidence type="ECO:0000259" key="2">
    <source>
        <dbReference type="Pfam" id="PF07596"/>
    </source>
</evidence>
<dbReference type="NCBIfam" id="TIGR02532">
    <property type="entry name" value="IV_pilin_GFxxxE"/>
    <property type="match status" value="1"/>
</dbReference>
<sequence>MRLSLSRTRHNGGFTLIELLVVIAIIAILIGLLLPAVQKVREAAARAKCTNNLKQMGLALQGYHDVYLFFPSGGSNANPGVNGSQPYPYWSSSAGSWAFQILPYIEQTAVYNSANTTTYAQTPIPTYFCPSRRAPQKDNNGYAGTDYYGNAYCPNNAPNSSNQGVQSGLFRQATNNQSTCPRISIASITDGTSNTISVGEKNLCRTSLNSGSDLADNQGYSWGWDFGGDGNYDNSVMSNNGTRGIVPDLPFGGIACTNGGTGGYHTFGSLHTGGINAAFCDGSVKFITNSINATNSNITTSPYQLGTLQMLLHLSDGLVIPNY</sequence>
<dbReference type="SUPFAM" id="SSF54523">
    <property type="entry name" value="Pili subunits"/>
    <property type="match status" value="1"/>
</dbReference>
<keyword evidence="1" id="KW-1133">Transmembrane helix</keyword>
<feature type="domain" description="DUF1559" evidence="2">
    <location>
        <begin position="38"/>
        <end position="293"/>
    </location>
</feature>
<keyword evidence="1" id="KW-0812">Transmembrane</keyword>
<dbReference type="InterPro" id="IPR012902">
    <property type="entry name" value="N_methyl_site"/>
</dbReference>
<dbReference type="NCBIfam" id="TIGR04294">
    <property type="entry name" value="pre_pil_HX9DG"/>
    <property type="match status" value="1"/>
</dbReference>
<dbReference type="Pfam" id="PF07596">
    <property type="entry name" value="SBP_bac_10"/>
    <property type="match status" value="1"/>
</dbReference>
<dbReference type="RefSeq" id="WP_088256220.1">
    <property type="nucleotide sequence ID" value="NZ_NIDE01000008.1"/>
</dbReference>
<dbReference type="Proteomes" id="UP000214646">
    <property type="component" value="Unassembled WGS sequence"/>
</dbReference>
<dbReference type="EMBL" id="NIDE01000008">
    <property type="protein sequence ID" value="OWK40272.1"/>
    <property type="molecule type" value="Genomic_DNA"/>
</dbReference>
<reference evidence="4" key="1">
    <citation type="submission" date="2017-06" db="EMBL/GenBank/DDBJ databases">
        <title>Genome analysis of Fimbriiglobus ruber SP5, the first member of the order Planctomycetales with confirmed chitinolytic capability.</title>
        <authorList>
            <person name="Ravin N.V."/>
            <person name="Rakitin A.L."/>
            <person name="Ivanova A.A."/>
            <person name="Beletsky A.V."/>
            <person name="Kulichevskaya I.S."/>
            <person name="Mardanov A.V."/>
            <person name="Dedysh S.N."/>
        </authorList>
    </citation>
    <scope>NUCLEOTIDE SEQUENCE [LARGE SCALE GENOMIC DNA]</scope>
    <source>
        <strain evidence="4">SP5</strain>
    </source>
</reference>
<name>A0A225DFK7_9BACT</name>
<accession>A0A225DFK7</accession>
<dbReference type="InterPro" id="IPR011453">
    <property type="entry name" value="DUF1559"/>
</dbReference>
<gene>
    <name evidence="3" type="ORF">FRUB_05191</name>
</gene>
<feature type="transmembrane region" description="Helical" evidence="1">
    <location>
        <begin position="12"/>
        <end position="34"/>
    </location>
</feature>
<organism evidence="3 4">
    <name type="scientific">Fimbriiglobus ruber</name>
    <dbReference type="NCBI Taxonomy" id="1908690"/>
    <lineage>
        <taxon>Bacteria</taxon>
        <taxon>Pseudomonadati</taxon>
        <taxon>Planctomycetota</taxon>
        <taxon>Planctomycetia</taxon>
        <taxon>Gemmatales</taxon>
        <taxon>Gemmataceae</taxon>
        <taxon>Fimbriiglobus</taxon>
    </lineage>
</organism>
<dbReference type="AlphaFoldDB" id="A0A225DFK7"/>
<protein>
    <recommendedName>
        <fullName evidence="2">DUF1559 domain-containing protein</fullName>
    </recommendedName>
</protein>
<dbReference type="InterPro" id="IPR045584">
    <property type="entry name" value="Pilin-like"/>
</dbReference>
<evidence type="ECO:0000313" key="3">
    <source>
        <dbReference type="EMBL" id="OWK40272.1"/>
    </source>
</evidence>
<dbReference type="PROSITE" id="PS00409">
    <property type="entry name" value="PROKAR_NTER_METHYL"/>
    <property type="match status" value="1"/>
</dbReference>
<evidence type="ECO:0000313" key="4">
    <source>
        <dbReference type="Proteomes" id="UP000214646"/>
    </source>
</evidence>
<dbReference type="OrthoDB" id="255848at2"/>
<comment type="caution">
    <text evidence="3">The sequence shown here is derived from an EMBL/GenBank/DDBJ whole genome shotgun (WGS) entry which is preliminary data.</text>
</comment>
<dbReference type="PANTHER" id="PTHR30093:SF2">
    <property type="entry name" value="TYPE II SECRETION SYSTEM PROTEIN H"/>
    <property type="match status" value="1"/>
</dbReference>